<dbReference type="AlphaFoldDB" id="A0A5P2CWA5"/>
<dbReference type="GO" id="GO:0006355">
    <property type="term" value="P:regulation of DNA-templated transcription"/>
    <property type="evidence" value="ECO:0007669"/>
    <property type="project" value="InterPro"/>
</dbReference>
<evidence type="ECO:0000256" key="3">
    <source>
        <dbReference type="ARBA" id="ARBA00023163"/>
    </source>
</evidence>
<keyword evidence="3" id="KW-0804">Transcription</keyword>
<dbReference type="PANTHER" id="PTHR44688">
    <property type="entry name" value="DNA-BINDING TRANSCRIPTIONAL ACTIVATOR DEVR_DOSR"/>
    <property type="match status" value="1"/>
</dbReference>
<name>A0A5P2CWA5_STRVZ</name>
<dbReference type="CDD" id="cd06170">
    <property type="entry name" value="LuxR_C_like"/>
    <property type="match status" value="1"/>
</dbReference>
<proteinExistence type="predicted"/>
<keyword evidence="2" id="KW-0238">DNA-binding</keyword>
<dbReference type="GO" id="GO:0003677">
    <property type="term" value="F:DNA binding"/>
    <property type="evidence" value="ECO:0007669"/>
    <property type="project" value="UniProtKB-KW"/>
</dbReference>
<evidence type="ECO:0000259" key="4">
    <source>
        <dbReference type="PROSITE" id="PS50043"/>
    </source>
</evidence>
<dbReference type="Proteomes" id="UP000325211">
    <property type="component" value="Chromosome"/>
</dbReference>
<keyword evidence="1" id="KW-0805">Transcription regulation</keyword>
<dbReference type="InterPro" id="IPR016032">
    <property type="entry name" value="Sig_transdc_resp-reg_C-effctor"/>
</dbReference>
<evidence type="ECO:0000256" key="2">
    <source>
        <dbReference type="ARBA" id="ARBA00023125"/>
    </source>
</evidence>
<dbReference type="InterPro" id="IPR000792">
    <property type="entry name" value="Tscrpt_reg_LuxR_C"/>
</dbReference>
<protein>
    <recommendedName>
        <fullName evidence="4">HTH luxR-type domain-containing protein</fullName>
    </recommendedName>
</protein>
<dbReference type="EMBL" id="CP029190">
    <property type="protein sequence ID" value="QES46723.1"/>
    <property type="molecule type" value="Genomic_DNA"/>
</dbReference>
<gene>
    <name evidence="5" type="ORF">DEJ50_01480</name>
</gene>
<dbReference type="Gene3D" id="3.40.50.2300">
    <property type="match status" value="1"/>
</dbReference>
<reference evidence="5 6" key="1">
    <citation type="submission" date="2018-05" db="EMBL/GenBank/DDBJ databases">
        <title>Streptomyces venezuelae.</title>
        <authorList>
            <person name="Kim W."/>
            <person name="Lee N."/>
            <person name="Cho B.-K."/>
        </authorList>
    </citation>
    <scope>NUCLEOTIDE SEQUENCE [LARGE SCALE GENOMIC DNA]</scope>
    <source>
        <strain evidence="5 6">ATCC 21782</strain>
    </source>
</reference>
<dbReference type="PROSITE" id="PS50043">
    <property type="entry name" value="HTH_LUXR_2"/>
    <property type="match status" value="1"/>
</dbReference>
<dbReference type="Pfam" id="PF00196">
    <property type="entry name" value="GerE"/>
    <property type="match status" value="1"/>
</dbReference>
<feature type="domain" description="HTH luxR-type" evidence="4">
    <location>
        <begin position="233"/>
        <end position="298"/>
    </location>
</feature>
<accession>A0A5P2CWA5</accession>
<dbReference type="PRINTS" id="PR00038">
    <property type="entry name" value="HTHLUXR"/>
</dbReference>
<dbReference type="SUPFAM" id="SSF46894">
    <property type="entry name" value="C-terminal effector domain of the bipartite response regulators"/>
    <property type="match status" value="1"/>
</dbReference>
<dbReference type="PANTHER" id="PTHR44688:SF16">
    <property type="entry name" value="DNA-BINDING TRANSCRIPTIONAL ACTIVATOR DEVR_DOSR"/>
    <property type="match status" value="1"/>
</dbReference>
<evidence type="ECO:0000313" key="5">
    <source>
        <dbReference type="EMBL" id="QES46723.1"/>
    </source>
</evidence>
<sequence length="302" mass="32158">MWASTAVGIYGRARRGMEGTRFSRKTHPADRCPVCVEISGVAESCQSLVVAHGLQVQSGGNGPNGPISPPCVSPIRSKVTQVACGTAAPGRQLVVATLVCDGMLRLGLRAILSTMQIAGEVLHCESWYGVDEALRTSDVDVLFVHESDFIPDCEVPADVGGRRPRILLLLSGPDVDEKILSGRCAPDGFLVQGELTAAVVEDALQRMDRGEVPMPPSLARLLLDRAGGVGQPRHRRDIALTARENEVLLLLAEGLSNKQIARRLQISSHGAKRIVASLLLKLGAPNRTSAVVTAIQAGLLKY</sequence>
<dbReference type="OrthoDB" id="3630021at2"/>
<evidence type="ECO:0000313" key="6">
    <source>
        <dbReference type="Proteomes" id="UP000325211"/>
    </source>
</evidence>
<evidence type="ECO:0000256" key="1">
    <source>
        <dbReference type="ARBA" id="ARBA00023015"/>
    </source>
</evidence>
<dbReference type="SMART" id="SM00421">
    <property type="entry name" value="HTH_LUXR"/>
    <property type="match status" value="1"/>
</dbReference>
<organism evidence="5 6">
    <name type="scientific">Streptomyces venezuelae</name>
    <dbReference type="NCBI Taxonomy" id="54571"/>
    <lineage>
        <taxon>Bacteria</taxon>
        <taxon>Bacillati</taxon>
        <taxon>Actinomycetota</taxon>
        <taxon>Actinomycetes</taxon>
        <taxon>Kitasatosporales</taxon>
        <taxon>Streptomycetaceae</taxon>
        <taxon>Streptomyces</taxon>
    </lineage>
</organism>